<protein>
    <submittedName>
        <fullName evidence="1">Uncharacterized protein</fullName>
    </submittedName>
</protein>
<dbReference type="EMBL" id="JBAWSY010000031">
    <property type="protein sequence ID" value="MEI4771874.1"/>
    <property type="molecule type" value="Genomic_DNA"/>
</dbReference>
<gene>
    <name evidence="1" type="ORF">WAX74_19925</name>
</gene>
<organism evidence="1 2">
    <name type="scientific">Psychrobacillus mangrovi</name>
    <dbReference type="NCBI Taxonomy" id="3117745"/>
    <lineage>
        <taxon>Bacteria</taxon>
        <taxon>Bacillati</taxon>
        <taxon>Bacillota</taxon>
        <taxon>Bacilli</taxon>
        <taxon>Bacillales</taxon>
        <taxon>Bacillaceae</taxon>
        <taxon>Psychrobacillus</taxon>
    </lineage>
</organism>
<evidence type="ECO:0000313" key="1">
    <source>
        <dbReference type="EMBL" id="MEI4771874.1"/>
    </source>
</evidence>
<dbReference type="Proteomes" id="UP001364890">
    <property type="component" value="Unassembled WGS sequence"/>
</dbReference>
<name>A0ABU8FA36_9BACI</name>
<dbReference type="RefSeq" id="WP_336499422.1">
    <property type="nucleotide sequence ID" value="NZ_JBAWSY010000031.1"/>
</dbReference>
<sequence>MALLLIMVGIIFFANRTYSASDVLGDYADLNAENPFVSIESIDVETEDIFTSIEIQEETQQELIDAFKNAKFKRVTDISSDYDYRINITFNTGYAMYIDSDKKLLCIIDTHDETHEYYTVENDSDFFKILKNSTKKISKPVL</sequence>
<keyword evidence="2" id="KW-1185">Reference proteome</keyword>
<comment type="caution">
    <text evidence="1">The sequence shown here is derived from an EMBL/GenBank/DDBJ whole genome shotgun (WGS) entry which is preliminary data.</text>
</comment>
<accession>A0ABU8FA36</accession>
<reference evidence="1 2" key="1">
    <citation type="submission" date="2024-01" db="EMBL/GenBank/DDBJ databases">
        <title>Seven novel Bacillus-like species.</title>
        <authorList>
            <person name="Liu G."/>
        </authorList>
    </citation>
    <scope>NUCLEOTIDE SEQUENCE [LARGE SCALE GENOMIC DNA]</scope>
    <source>
        <strain evidence="1 2">FJAT-51614</strain>
    </source>
</reference>
<proteinExistence type="predicted"/>
<evidence type="ECO:0000313" key="2">
    <source>
        <dbReference type="Proteomes" id="UP001364890"/>
    </source>
</evidence>